<keyword evidence="3" id="KW-1185">Reference proteome</keyword>
<keyword evidence="1" id="KW-0812">Transmembrane</keyword>
<dbReference type="AlphaFoldDB" id="A0A2S9GYF0"/>
<comment type="caution">
    <text evidence="2">The sequence shown here is derived from an EMBL/GenBank/DDBJ whole genome shotgun (WGS) entry which is preliminary data.</text>
</comment>
<feature type="transmembrane region" description="Helical" evidence="1">
    <location>
        <begin position="102"/>
        <end position="124"/>
    </location>
</feature>
<feature type="transmembrane region" description="Helical" evidence="1">
    <location>
        <begin position="194"/>
        <end position="217"/>
    </location>
</feature>
<protein>
    <submittedName>
        <fullName evidence="2">Uncharacterized protein</fullName>
    </submittedName>
</protein>
<feature type="transmembrane region" description="Helical" evidence="1">
    <location>
        <begin position="6"/>
        <end position="27"/>
    </location>
</feature>
<sequence>MTPTTLLLICVVLTDLALNFMLVPFYFQHGIVVFRRKIKCDQRETPIPSIAQIEVRIPSSIWPDFLLKEIDPIQFAFRERVFKSMMTYTPIMHGVLRLDTESGYVVVTGRLNWTTLAFIVFAFFNLSDHVDLSFGFMALLILSVIYLIQAIRYSQIANTAAIIWRESSSQNQDQSNANFNLNASDHVQSRSFRLANIPAGAVVGIGIASFVLAIHFIGAKQDPYGDLETAFKSTNYLQTKAISPTSVGFTSPDRKYSKYKGTMDIRLSADAMELDPTFPSSISNKKIVVPMNRIAACSRTCSGDNTWSADILIDNPATEIAVTQSQEVLEWCWDNHIPMVSGKDRRAFVYTRTPVPERSRYTEQLSSKAIYMEQGRQSCLGY</sequence>
<evidence type="ECO:0000313" key="3">
    <source>
        <dbReference type="Proteomes" id="UP000237839"/>
    </source>
</evidence>
<accession>A0A2S9GYF0</accession>
<reference evidence="2 3" key="1">
    <citation type="submission" date="2018-02" db="EMBL/GenBank/DDBJ databases">
        <title>Solimicrobium silvestre gen. nov., sp. nov., isolated from alpine forest soil.</title>
        <authorList>
            <person name="Margesin R."/>
            <person name="Albuquerque L."/>
            <person name="Zhang D.-C."/>
            <person name="Froufe H.J.C."/>
            <person name="Severino R."/>
            <person name="Roxo I."/>
            <person name="Egas C."/>
            <person name="Da Costa M.S."/>
        </authorList>
    </citation>
    <scope>NUCLEOTIDE SEQUENCE [LARGE SCALE GENOMIC DNA]</scope>
    <source>
        <strain evidence="2 3">S20-91</strain>
    </source>
</reference>
<dbReference type="Proteomes" id="UP000237839">
    <property type="component" value="Unassembled WGS sequence"/>
</dbReference>
<dbReference type="OrthoDB" id="9902979at2"/>
<organism evidence="2 3">
    <name type="scientific">Solimicrobium silvestre</name>
    <dbReference type="NCBI Taxonomy" id="2099400"/>
    <lineage>
        <taxon>Bacteria</taxon>
        <taxon>Pseudomonadati</taxon>
        <taxon>Pseudomonadota</taxon>
        <taxon>Betaproteobacteria</taxon>
        <taxon>Burkholderiales</taxon>
        <taxon>Oxalobacteraceae</taxon>
        <taxon>Solimicrobium</taxon>
    </lineage>
</organism>
<keyword evidence="1" id="KW-0472">Membrane</keyword>
<evidence type="ECO:0000256" key="1">
    <source>
        <dbReference type="SAM" id="Phobius"/>
    </source>
</evidence>
<feature type="transmembrane region" description="Helical" evidence="1">
    <location>
        <begin position="130"/>
        <end position="148"/>
    </location>
</feature>
<dbReference type="EMBL" id="PUGF01000011">
    <property type="protein sequence ID" value="PRC92749.1"/>
    <property type="molecule type" value="Genomic_DNA"/>
</dbReference>
<proteinExistence type="predicted"/>
<gene>
    <name evidence="2" type="ORF">S2091_2479</name>
</gene>
<evidence type="ECO:0000313" key="2">
    <source>
        <dbReference type="EMBL" id="PRC92749.1"/>
    </source>
</evidence>
<dbReference type="RefSeq" id="WP_105532245.1">
    <property type="nucleotide sequence ID" value="NZ_PUGF01000011.1"/>
</dbReference>
<name>A0A2S9GYF0_9BURK</name>
<keyword evidence="1" id="KW-1133">Transmembrane helix</keyword>